<dbReference type="Proteomes" id="UP000823485">
    <property type="component" value="Unassembled WGS sequence"/>
</dbReference>
<feature type="transmembrane region" description="Helical" evidence="1">
    <location>
        <begin position="266"/>
        <end position="283"/>
    </location>
</feature>
<feature type="transmembrane region" description="Helical" evidence="1">
    <location>
        <begin position="470"/>
        <end position="497"/>
    </location>
</feature>
<sequence>MALENNSVKRSKLTGFLNGIERVGNKLPDPFMLFMYLAIIVIIFSWLVSLFNVSFIQPGEEEKIFVKSLMSTEGLEFILTSMLDNFVSFKPLGLVLAMMLGIGLADKVGLLETAIKSTIVKAPKSLVTYAVVFTGIIGNIASDAAFVIIPPLAAMVFYNIGRHPLAGLAAGFAGVGSGFTANFMITGTDGLLSGITTEVMQSLGSDIVVTPADNWYFMVTSVVILSVVGALVTEKIVEPRLGKYEGSVGKQFEKATALEMKGLKNAAIAGGAYIAFIIIVLLIPHSPLTNERGGIVPSLFLDGIIPLIIVFFIILGVTYGLTLKTITSTQDIGKYMGDAMKDMSGFIVLIFAASQFIAYFDWSNVGLWIAVSGANFLQSIGLTGILVIIGFVLLTAILNLFVFSGSAQWALEAPIFVKMFYFLDYHPAFVQAAYRIADSSTNVITPMNPYMMIVLSFMRDYDKKAGIGTLISLMLPYSLFFLGTWILLLLLFAYLGIPFGPGITVHL</sequence>
<feature type="transmembrane region" description="Helical" evidence="1">
    <location>
        <begin position="343"/>
        <end position="360"/>
    </location>
</feature>
<dbReference type="EMBL" id="JAFBFH010000009">
    <property type="protein sequence ID" value="MBM7714704.1"/>
    <property type="molecule type" value="Genomic_DNA"/>
</dbReference>
<feature type="transmembrane region" description="Helical" evidence="1">
    <location>
        <begin position="303"/>
        <end position="322"/>
    </location>
</feature>
<comment type="caution">
    <text evidence="2">The sequence shown here is derived from an EMBL/GenBank/DDBJ whole genome shotgun (WGS) entry which is preliminary data.</text>
</comment>
<organism evidence="2 3">
    <name type="scientific">Siminovitchia thermophila</name>
    <dbReference type="NCBI Taxonomy" id="1245522"/>
    <lineage>
        <taxon>Bacteria</taxon>
        <taxon>Bacillati</taxon>
        <taxon>Bacillota</taxon>
        <taxon>Bacilli</taxon>
        <taxon>Bacillales</taxon>
        <taxon>Bacillaceae</taxon>
        <taxon>Siminovitchia</taxon>
    </lineage>
</organism>
<protein>
    <submittedName>
        <fullName evidence="2">Aminobenzoyl-glutamate transport protein</fullName>
    </submittedName>
</protein>
<keyword evidence="3" id="KW-1185">Reference proteome</keyword>
<feature type="transmembrane region" description="Helical" evidence="1">
    <location>
        <begin position="215"/>
        <end position="233"/>
    </location>
</feature>
<dbReference type="Pfam" id="PF03806">
    <property type="entry name" value="ABG_transport"/>
    <property type="match status" value="1"/>
</dbReference>
<evidence type="ECO:0000313" key="2">
    <source>
        <dbReference type="EMBL" id="MBM7714704.1"/>
    </source>
</evidence>
<keyword evidence="1" id="KW-0812">Transmembrane</keyword>
<feature type="transmembrane region" description="Helical" evidence="1">
    <location>
        <begin position="165"/>
        <end position="185"/>
    </location>
</feature>
<gene>
    <name evidence="2" type="ORF">JOC94_001676</name>
</gene>
<feature type="transmembrane region" description="Helical" evidence="1">
    <location>
        <begin position="380"/>
        <end position="403"/>
    </location>
</feature>
<feature type="transmembrane region" description="Helical" evidence="1">
    <location>
        <begin position="125"/>
        <end position="158"/>
    </location>
</feature>
<keyword evidence="1" id="KW-1133">Transmembrane helix</keyword>
<evidence type="ECO:0000256" key="1">
    <source>
        <dbReference type="SAM" id="Phobius"/>
    </source>
</evidence>
<feature type="transmembrane region" description="Helical" evidence="1">
    <location>
        <begin position="77"/>
        <end position="105"/>
    </location>
</feature>
<dbReference type="PANTHER" id="PTHR30282:SF0">
    <property type="entry name" value="P-AMINOBENZOYL-GLUTAMATE TRANSPORT PROTEIN"/>
    <property type="match status" value="1"/>
</dbReference>
<accession>A0ABS2R521</accession>
<evidence type="ECO:0000313" key="3">
    <source>
        <dbReference type="Proteomes" id="UP000823485"/>
    </source>
</evidence>
<dbReference type="PANTHER" id="PTHR30282">
    <property type="entry name" value="P-AMINOBENZOYL GLUTAMATE TRANSPORTER"/>
    <property type="match status" value="1"/>
</dbReference>
<keyword evidence="1" id="KW-0472">Membrane</keyword>
<dbReference type="InterPro" id="IPR004697">
    <property type="entry name" value="AbgT"/>
</dbReference>
<dbReference type="RefSeq" id="WP_077110179.1">
    <property type="nucleotide sequence ID" value="NZ_JAFBFH010000009.1"/>
</dbReference>
<reference evidence="2 3" key="1">
    <citation type="submission" date="2021-01" db="EMBL/GenBank/DDBJ databases">
        <title>Genomic Encyclopedia of Type Strains, Phase IV (KMG-IV): sequencing the most valuable type-strain genomes for metagenomic binning, comparative biology and taxonomic classification.</title>
        <authorList>
            <person name="Goeker M."/>
        </authorList>
    </citation>
    <scope>NUCLEOTIDE SEQUENCE [LARGE SCALE GENOMIC DNA]</scope>
    <source>
        <strain evidence="2 3">DSM 105453</strain>
    </source>
</reference>
<feature type="transmembrane region" description="Helical" evidence="1">
    <location>
        <begin position="33"/>
        <end position="56"/>
    </location>
</feature>
<name>A0ABS2R521_9BACI</name>
<proteinExistence type="predicted"/>